<keyword evidence="3" id="KW-1185">Reference proteome</keyword>
<dbReference type="OMA" id="EQMQMEE"/>
<dbReference type="PANTHER" id="PTHR35740">
    <property type="entry name" value="OS12G0111700 PROTEIN"/>
    <property type="match status" value="1"/>
</dbReference>
<dbReference type="EMBL" id="CM002295">
    <property type="protein sequence ID" value="ESW13704.1"/>
    <property type="molecule type" value="Genomic_DNA"/>
</dbReference>
<accession>V7B7C2</accession>
<dbReference type="Gramene" id="ESW13704">
    <property type="protein sequence ID" value="ESW13704"/>
    <property type="gene ID" value="PHAVU_008G218700g"/>
</dbReference>
<feature type="region of interest" description="Disordered" evidence="1">
    <location>
        <begin position="1"/>
        <end position="38"/>
    </location>
</feature>
<proteinExistence type="predicted"/>
<evidence type="ECO:0000256" key="1">
    <source>
        <dbReference type="SAM" id="MobiDB-lite"/>
    </source>
</evidence>
<evidence type="ECO:0000313" key="3">
    <source>
        <dbReference type="Proteomes" id="UP000000226"/>
    </source>
</evidence>
<feature type="compositionally biased region" description="Polar residues" evidence="1">
    <location>
        <begin position="1"/>
        <end position="13"/>
    </location>
</feature>
<feature type="compositionally biased region" description="Pro residues" evidence="1">
    <location>
        <begin position="17"/>
        <end position="26"/>
    </location>
</feature>
<organism evidence="2 3">
    <name type="scientific">Phaseolus vulgaris</name>
    <name type="common">Kidney bean</name>
    <name type="synonym">French bean</name>
    <dbReference type="NCBI Taxonomy" id="3885"/>
    <lineage>
        <taxon>Eukaryota</taxon>
        <taxon>Viridiplantae</taxon>
        <taxon>Streptophyta</taxon>
        <taxon>Embryophyta</taxon>
        <taxon>Tracheophyta</taxon>
        <taxon>Spermatophyta</taxon>
        <taxon>Magnoliopsida</taxon>
        <taxon>eudicotyledons</taxon>
        <taxon>Gunneridae</taxon>
        <taxon>Pentapetalae</taxon>
        <taxon>rosids</taxon>
        <taxon>fabids</taxon>
        <taxon>Fabales</taxon>
        <taxon>Fabaceae</taxon>
        <taxon>Papilionoideae</taxon>
        <taxon>50 kb inversion clade</taxon>
        <taxon>NPAAA clade</taxon>
        <taxon>indigoferoid/millettioid clade</taxon>
        <taxon>Phaseoleae</taxon>
        <taxon>Phaseolus</taxon>
    </lineage>
</organism>
<dbReference type="PANTHER" id="PTHR35740:SF1">
    <property type="entry name" value="OS12G0111700 PROTEIN"/>
    <property type="match status" value="1"/>
</dbReference>
<gene>
    <name evidence="2" type="ORF">PHAVU_008G218700g</name>
</gene>
<name>V7B7C2_PHAVU</name>
<dbReference type="Proteomes" id="UP000000226">
    <property type="component" value="Chromosome 8"/>
</dbReference>
<evidence type="ECO:0000313" key="2">
    <source>
        <dbReference type="EMBL" id="ESW13704.1"/>
    </source>
</evidence>
<protein>
    <submittedName>
        <fullName evidence="2">Uncharacterized protein</fullName>
    </submittedName>
</protein>
<feature type="non-terminal residue" evidence="2">
    <location>
        <position position="1"/>
    </location>
</feature>
<sequence>ENSTVAAATNLDNAPNPTSPSPPVPSTPSLKAPSLHADSITPSSIQIVDVEASEPVQPISAVHSLRPSSTKRKNDKGKAVAVPVCSTLNLKISDSRKKNGEFEGSILSKTKTSTFPRAKTQRILAYKDAMKKNHKLQEYIKKQIAYFKEIDELEMEVESSDELDHPPYFKKKVDKVEREVESDEVCDHQLHNSYFMSCWIMSWITSFKNI</sequence>
<reference evidence="3" key="1">
    <citation type="journal article" date="2014" name="Nat. Genet.">
        <title>A reference genome for common bean and genome-wide analysis of dual domestications.</title>
        <authorList>
            <person name="Schmutz J."/>
            <person name="McClean P.E."/>
            <person name="Mamidi S."/>
            <person name="Wu G.A."/>
            <person name="Cannon S.B."/>
            <person name="Grimwood J."/>
            <person name="Jenkins J."/>
            <person name="Shu S."/>
            <person name="Song Q."/>
            <person name="Chavarro C."/>
            <person name="Torres-Torres M."/>
            <person name="Geffroy V."/>
            <person name="Moghaddam S.M."/>
            <person name="Gao D."/>
            <person name="Abernathy B."/>
            <person name="Barry K."/>
            <person name="Blair M."/>
            <person name="Brick M.A."/>
            <person name="Chovatia M."/>
            <person name="Gepts P."/>
            <person name="Goodstein D.M."/>
            <person name="Gonzales M."/>
            <person name="Hellsten U."/>
            <person name="Hyten D.L."/>
            <person name="Jia G."/>
            <person name="Kelly J.D."/>
            <person name="Kudrna D."/>
            <person name="Lee R."/>
            <person name="Richard M.M."/>
            <person name="Miklas P.N."/>
            <person name="Osorno J.M."/>
            <person name="Rodrigues J."/>
            <person name="Thareau V."/>
            <person name="Urrea C.A."/>
            <person name="Wang M."/>
            <person name="Yu Y."/>
            <person name="Zhang M."/>
            <person name="Wing R.A."/>
            <person name="Cregan P.B."/>
            <person name="Rokhsar D.S."/>
            <person name="Jackson S.A."/>
        </authorList>
    </citation>
    <scope>NUCLEOTIDE SEQUENCE [LARGE SCALE GENOMIC DNA]</scope>
    <source>
        <strain evidence="3">cv. G19833</strain>
    </source>
</reference>
<dbReference type="AlphaFoldDB" id="V7B7C2"/>
<dbReference type="OrthoDB" id="1436647at2759"/>